<dbReference type="InterPro" id="IPR011109">
    <property type="entry name" value="DNA_bind_recombinase_dom"/>
</dbReference>
<feature type="domain" description="Resolvase/invertase-type recombinase catalytic" evidence="1">
    <location>
        <begin position="2"/>
        <end position="146"/>
    </location>
</feature>
<evidence type="ECO:0000259" key="1">
    <source>
        <dbReference type="PROSITE" id="PS51736"/>
    </source>
</evidence>
<dbReference type="SMART" id="SM00857">
    <property type="entry name" value="Resolvase"/>
    <property type="match status" value="1"/>
</dbReference>
<dbReference type="Pfam" id="PF13408">
    <property type="entry name" value="Zn_ribbon_recom"/>
    <property type="match status" value="1"/>
</dbReference>
<sequence length="566" mass="64778">MNIVIYARYSSHSQTEQSIEEQLQTCHEFAKHNGHIVIGEYIDRAQSGTTDSRAEFQRMIADSDKHAFEGVLVYQFDRFARNRYDSAINKAKLKKNGVRVISARENISDDASGILVEGVLESMAEYYSAELSQKIRRGMNINAEKCLSNGSNPGLGYYVDEKRRFHVDPERAAIVREIFEMYASGKTVAEITKYLNSKRVKTSLGKDFNKNSLHRLLRNKRYIGYYIYKDTETPGGMPRIIEDELFERVQHILERNKKAPARSRGREEYLLTTKLFCGYCREMMTGYGGTGKSGKAYHYYACNNFKRRKCKKKVVHKEKIENRVVLECCKLLTDSNIERIASAVADVCKTDQDTSAIKRIKAAIQETDTAIENLWKALERGQAVDMITERIEKRKQEKAELQGRLAVEMGKQVTLTAPQVRSFLYALKCGDIDDENTRRGIINIFLRAVYLYDDRVTLIFNGGKRPIILDDVLLDEIEEHFESAVSYHKKCSPLVASAPPKRKTRRKSCLSFCVQSADVSTSNYDTPRIPCSGTETLKGIIMYNFESILSLGVFWYTAKDLDYTKK</sequence>
<feature type="domain" description="Recombinase" evidence="2">
    <location>
        <begin position="154"/>
        <end position="259"/>
    </location>
</feature>
<dbReference type="Gene3D" id="3.40.50.1390">
    <property type="entry name" value="Resolvase, N-terminal catalytic domain"/>
    <property type="match status" value="1"/>
</dbReference>
<gene>
    <name evidence="3" type="ORF">I5Q84_17890</name>
</gene>
<dbReference type="InterPro" id="IPR025827">
    <property type="entry name" value="Zn_ribbon_recom_dom"/>
</dbReference>
<dbReference type="InterPro" id="IPR036162">
    <property type="entry name" value="Resolvase-like_N_sf"/>
</dbReference>
<reference evidence="3 4" key="1">
    <citation type="submission" date="2020-11" db="EMBL/GenBank/DDBJ databases">
        <title>Closed and high quality bacterial genomes of the OMM12 community.</title>
        <authorList>
            <person name="Marbouty M."/>
            <person name="Lamy-Besnier Q."/>
            <person name="Debarbieux L."/>
            <person name="Koszul R."/>
        </authorList>
    </citation>
    <scope>NUCLEOTIDE SEQUENCE [LARGE SCALE GENOMIC DNA]</scope>
    <source>
        <strain evidence="3 4">YL31</strain>
    </source>
</reference>
<protein>
    <submittedName>
        <fullName evidence="3">Recombinase family protein</fullName>
    </submittedName>
</protein>
<dbReference type="SUPFAM" id="SSF53041">
    <property type="entry name" value="Resolvase-like"/>
    <property type="match status" value="1"/>
</dbReference>
<dbReference type="Proteomes" id="UP000595792">
    <property type="component" value="Chromosome"/>
</dbReference>
<dbReference type="PANTHER" id="PTHR30461:SF23">
    <property type="entry name" value="DNA RECOMBINASE-RELATED"/>
    <property type="match status" value="1"/>
</dbReference>
<dbReference type="RefSeq" id="WP_065534778.1">
    <property type="nucleotide sequence ID" value="NZ_CP015406.2"/>
</dbReference>
<dbReference type="PANTHER" id="PTHR30461">
    <property type="entry name" value="DNA-INVERTASE FROM LAMBDOID PROPHAGE"/>
    <property type="match status" value="1"/>
</dbReference>
<dbReference type="InterPro" id="IPR038109">
    <property type="entry name" value="DNA_bind_recomb_sf"/>
</dbReference>
<dbReference type="KEGG" id="fpla:A4U99_09885"/>
<dbReference type="Pfam" id="PF00239">
    <property type="entry name" value="Resolvase"/>
    <property type="match status" value="1"/>
</dbReference>
<dbReference type="InterPro" id="IPR050639">
    <property type="entry name" value="SSR_resolvase"/>
</dbReference>
<proteinExistence type="predicted"/>
<accession>A0AAX1KJ25</accession>
<evidence type="ECO:0000313" key="4">
    <source>
        <dbReference type="Proteomes" id="UP000595792"/>
    </source>
</evidence>
<dbReference type="PROSITE" id="PS51737">
    <property type="entry name" value="RECOMBINASE_DNA_BIND"/>
    <property type="match status" value="1"/>
</dbReference>
<dbReference type="EMBL" id="CP065315">
    <property type="protein sequence ID" value="QQR05775.1"/>
    <property type="molecule type" value="Genomic_DNA"/>
</dbReference>
<organism evidence="3 4">
    <name type="scientific">Flavonifractor plautii</name>
    <name type="common">Fusobacterium plautii</name>
    <dbReference type="NCBI Taxonomy" id="292800"/>
    <lineage>
        <taxon>Bacteria</taxon>
        <taxon>Bacillati</taxon>
        <taxon>Bacillota</taxon>
        <taxon>Clostridia</taxon>
        <taxon>Eubacteriales</taxon>
        <taxon>Oscillospiraceae</taxon>
        <taxon>Flavonifractor</taxon>
    </lineage>
</organism>
<dbReference type="Pfam" id="PF07508">
    <property type="entry name" value="Recombinase"/>
    <property type="match status" value="1"/>
</dbReference>
<dbReference type="Gene3D" id="3.90.1750.20">
    <property type="entry name" value="Putative Large Serine Recombinase, Chain B, Domain 2"/>
    <property type="match status" value="1"/>
</dbReference>
<dbReference type="InterPro" id="IPR006119">
    <property type="entry name" value="Resolv_N"/>
</dbReference>
<dbReference type="AlphaFoldDB" id="A0AAX1KJ25"/>
<dbReference type="PROSITE" id="PS51736">
    <property type="entry name" value="RECOMBINASES_3"/>
    <property type="match status" value="1"/>
</dbReference>
<dbReference type="GO" id="GO:0000150">
    <property type="term" value="F:DNA strand exchange activity"/>
    <property type="evidence" value="ECO:0007669"/>
    <property type="project" value="InterPro"/>
</dbReference>
<evidence type="ECO:0000259" key="2">
    <source>
        <dbReference type="PROSITE" id="PS51737"/>
    </source>
</evidence>
<dbReference type="GO" id="GO:0003677">
    <property type="term" value="F:DNA binding"/>
    <property type="evidence" value="ECO:0007669"/>
    <property type="project" value="InterPro"/>
</dbReference>
<evidence type="ECO:0000313" key="3">
    <source>
        <dbReference type="EMBL" id="QQR05775.1"/>
    </source>
</evidence>
<dbReference type="CDD" id="cd00338">
    <property type="entry name" value="Ser_Recombinase"/>
    <property type="match status" value="1"/>
</dbReference>
<name>A0AAX1KJ25_FLAPL</name>